<keyword evidence="6" id="KW-1185">Reference proteome</keyword>
<dbReference type="SMART" id="SM00606">
    <property type="entry name" value="CBD_IV"/>
    <property type="match status" value="1"/>
</dbReference>
<dbReference type="RefSeq" id="WP_076375136.1">
    <property type="nucleotide sequence ID" value="NZ_AP017422.1"/>
</dbReference>
<gene>
    <name evidence="5" type="ORF">SAMN05421788_101391</name>
</gene>
<dbReference type="GO" id="GO:0030246">
    <property type="term" value="F:carbohydrate binding"/>
    <property type="evidence" value="ECO:0007669"/>
    <property type="project" value="InterPro"/>
</dbReference>
<keyword evidence="2" id="KW-0732">Signal</keyword>
<keyword evidence="1" id="KW-0479">Metal-binding</keyword>
<accession>A0A173MMR4</accession>
<organism evidence="5 6">
    <name type="scientific">Filimonas lacunae</name>
    <dbReference type="NCBI Taxonomy" id="477680"/>
    <lineage>
        <taxon>Bacteria</taxon>
        <taxon>Pseudomonadati</taxon>
        <taxon>Bacteroidota</taxon>
        <taxon>Chitinophagia</taxon>
        <taxon>Chitinophagales</taxon>
        <taxon>Chitinophagaceae</taxon>
        <taxon>Filimonas</taxon>
    </lineage>
</organism>
<dbReference type="SUPFAM" id="SSF49785">
    <property type="entry name" value="Galactose-binding domain-like"/>
    <property type="match status" value="1"/>
</dbReference>
<dbReference type="CDD" id="cd04084">
    <property type="entry name" value="CBM6_xylanase-like"/>
    <property type="match status" value="1"/>
</dbReference>
<reference evidence="6" key="1">
    <citation type="submission" date="2017-01" db="EMBL/GenBank/DDBJ databases">
        <authorList>
            <person name="Varghese N."/>
            <person name="Submissions S."/>
        </authorList>
    </citation>
    <scope>NUCLEOTIDE SEQUENCE [LARGE SCALE GENOMIC DNA]</scope>
    <source>
        <strain evidence="6">DSM 21054</strain>
    </source>
</reference>
<sequence length="663" mass="69286">MKKPLLNLSSIHFSFTGLCIAGMFLLNASLTMAQQLAFPTAEGFGRYASGGRGGTVYHVTNLNDAGTGSLRDAVSQSNRTVVFDVGGVINVASRIVVSSGVTIAGQTAPGGGITIYGDGVACNAGNNIIRYIRIRMGKNGTSGKDALSIASGQNFIFDHVSISWGRDGTLDVNGSGIDNLTFQDCIVSQGINNSNHSTGGLLQSGKWSMIRSLYIDNKTRNPKARGTHEFINSVLYNWAEHGYIMGDTEGLSECNLIGNYFIYGPSSNGNSHITNTTPTFNVYASDNWVDADKDGVLDGTLLTDYKTATVKSTPYSYPGVSNLMSAQAALNYIIANVGASITRDAVDNLLISQLTSYGTSGQIINTEDDNGIPGNVGTVANGTPAADADQDGMPNAWETANGLNPNDAADRNNIGAGGYTMLEIYINSLVGGGGSGSGNINPYTTVQAENYSSMSGVQTETCSEGGLNVGYIENGDWIRFSGVDFGTGATGVSVRVASNATGGTIKFRLDAAGGPQIGAINVTSSGGWQTWTTMTASVSGASGVHDLYLSFSGGTGYLLNLNHFVFTGGSAALVANAPVLKNSSESNIQVYPNPTVDLLHVHVSKKRVANAGILIYDNVGRQVLSSGLTGNQTTVNVAGLSPGLYILQLSNGREIITKKFLKR</sequence>
<dbReference type="PANTHER" id="PTHR42970:SF1">
    <property type="entry name" value="PECTATE LYASE C-RELATED"/>
    <property type="match status" value="1"/>
</dbReference>
<dbReference type="InterPro" id="IPR008979">
    <property type="entry name" value="Galactose-bd-like_sf"/>
</dbReference>
<dbReference type="PROSITE" id="PS51175">
    <property type="entry name" value="CBM6"/>
    <property type="match status" value="1"/>
</dbReference>
<evidence type="ECO:0000256" key="3">
    <source>
        <dbReference type="ARBA" id="ARBA00023180"/>
    </source>
</evidence>
<dbReference type="AlphaFoldDB" id="A0A173MMR4"/>
<dbReference type="KEGG" id="fln:FLA_4990"/>
<dbReference type="SUPFAM" id="SSF51126">
    <property type="entry name" value="Pectin lyase-like"/>
    <property type="match status" value="1"/>
</dbReference>
<dbReference type="Proteomes" id="UP000186917">
    <property type="component" value="Unassembled WGS sequence"/>
</dbReference>
<dbReference type="GO" id="GO:0046872">
    <property type="term" value="F:metal ion binding"/>
    <property type="evidence" value="ECO:0007669"/>
    <property type="project" value="UniProtKB-KW"/>
</dbReference>
<keyword evidence="3" id="KW-0325">Glycoprotein</keyword>
<evidence type="ECO:0000313" key="6">
    <source>
        <dbReference type="Proteomes" id="UP000186917"/>
    </source>
</evidence>
<dbReference type="InterPro" id="IPR012334">
    <property type="entry name" value="Pectin_lyas_fold"/>
</dbReference>
<feature type="domain" description="CBM6" evidence="4">
    <location>
        <begin position="444"/>
        <end position="567"/>
    </location>
</feature>
<dbReference type="Gene3D" id="2.160.20.10">
    <property type="entry name" value="Single-stranded right-handed beta-helix, Pectin lyase-like"/>
    <property type="match status" value="1"/>
</dbReference>
<evidence type="ECO:0000256" key="2">
    <source>
        <dbReference type="ARBA" id="ARBA00022729"/>
    </source>
</evidence>
<dbReference type="InterPro" id="IPR052063">
    <property type="entry name" value="Polysaccharide_Lyase_1"/>
</dbReference>
<dbReference type="InterPro" id="IPR011050">
    <property type="entry name" value="Pectin_lyase_fold/virulence"/>
</dbReference>
<dbReference type="Pfam" id="PF03422">
    <property type="entry name" value="CBM_6"/>
    <property type="match status" value="1"/>
</dbReference>
<dbReference type="PANTHER" id="PTHR42970">
    <property type="entry name" value="PECTATE LYASE C-RELATED"/>
    <property type="match status" value="1"/>
</dbReference>
<dbReference type="OrthoDB" id="9803616at2"/>
<proteinExistence type="predicted"/>
<evidence type="ECO:0000313" key="5">
    <source>
        <dbReference type="EMBL" id="SIS64434.1"/>
    </source>
</evidence>
<dbReference type="Pfam" id="PF18962">
    <property type="entry name" value="Por_Secre_tail"/>
    <property type="match status" value="1"/>
</dbReference>
<dbReference type="InterPro" id="IPR006584">
    <property type="entry name" value="Cellulose-bd_IV"/>
</dbReference>
<dbReference type="EMBL" id="FTOR01000001">
    <property type="protein sequence ID" value="SIS64434.1"/>
    <property type="molecule type" value="Genomic_DNA"/>
</dbReference>
<evidence type="ECO:0000259" key="4">
    <source>
        <dbReference type="PROSITE" id="PS51175"/>
    </source>
</evidence>
<dbReference type="InterPro" id="IPR026444">
    <property type="entry name" value="Secre_tail"/>
</dbReference>
<evidence type="ECO:0000256" key="1">
    <source>
        <dbReference type="ARBA" id="ARBA00022723"/>
    </source>
</evidence>
<protein>
    <submittedName>
        <fullName evidence="5">Por secretion system C-terminal sorting domain-containing protein</fullName>
    </submittedName>
</protein>
<dbReference type="STRING" id="477680.SAMN05421788_101391"/>
<dbReference type="Gene3D" id="2.60.120.260">
    <property type="entry name" value="Galactose-binding domain-like"/>
    <property type="match status" value="1"/>
</dbReference>
<dbReference type="InterPro" id="IPR005084">
    <property type="entry name" value="CBM6"/>
</dbReference>
<name>A0A173MMR4_9BACT</name>
<dbReference type="NCBIfam" id="TIGR04183">
    <property type="entry name" value="Por_Secre_tail"/>
    <property type="match status" value="1"/>
</dbReference>